<comment type="caution">
    <text evidence="2">The sequence shown here is derived from an EMBL/GenBank/DDBJ whole genome shotgun (WGS) entry which is preliminary data.</text>
</comment>
<keyword evidence="1" id="KW-0472">Membrane</keyword>
<dbReference type="OrthoDB" id="5376804at2759"/>
<dbReference type="Proteomes" id="UP000799764">
    <property type="component" value="Unassembled WGS sequence"/>
</dbReference>
<dbReference type="PANTHER" id="PTHR35394">
    <property type="entry name" value="DUF3176 DOMAIN-CONTAINING PROTEIN"/>
    <property type="match status" value="1"/>
</dbReference>
<evidence type="ECO:0000256" key="1">
    <source>
        <dbReference type="SAM" id="Phobius"/>
    </source>
</evidence>
<protein>
    <submittedName>
        <fullName evidence="2">Uncharacterized protein</fullName>
    </submittedName>
</protein>
<accession>A0A9P4PUD7</accession>
<name>A0A9P4PUD7_9PLEO</name>
<feature type="transmembrane region" description="Helical" evidence="1">
    <location>
        <begin position="129"/>
        <end position="148"/>
    </location>
</feature>
<dbReference type="EMBL" id="MU001494">
    <property type="protein sequence ID" value="KAF2449114.1"/>
    <property type="molecule type" value="Genomic_DNA"/>
</dbReference>
<organism evidence="2 3">
    <name type="scientific">Karstenula rhodostoma CBS 690.94</name>
    <dbReference type="NCBI Taxonomy" id="1392251"/>
    <lineage>
        <taxon>Eukaryota</taxon>
        <taxon>Fungi</taxon>
        <taxon>Dikarya</taxon>
        <taxon>Ascomycota</taxon>
        <taxon>Pezizomycotina</taxon>
        <taxon>Dothideomycetes</taxon>
        <taxon>Pleosporomycetidae</taxon>
        <taxon>Pleosporales</taxon>
        <taxon>Massarineae</taxon>
        <taxon>Didymosphaeriaceae</taxon>
        <taxon>Karstenula</taxon>
    </lineage>
</organism>
<feature type="transmembrane region" description="Helical" evidence="1">
    <location>
        <begin position="532"/>
        <end position="551"/>
    </location>
</feature>
<keyword evidence="3" id="KW-1185">Reference proteome</keyword>
<dbReference type="Pfam" id="PF11374">
    <property type="entry name" value="DUF3176"/>
    <property type="match status" value="1"/>
</dbReference>
<feature type="non-terminal residue" evidence="2">
    <location>
        <position position="1"/>
    </location>
</feature>
<gene>
    <name evidence="2" type="ORF">P171DRAFT_342669</name>
</gene>
<keyword evidence="1" id="KW-0812">Transmembrane</keyword>
<reference evidence="2" key="1">
    <citation type="journal article" date="2020" name="Stud. Mycol.">
        <title>101 Dothideomycetes genomes: a test case for predicting lifestyles and emergence of pathogens.</title>
        <authorList>
            <person name="Haridas S."/>
            <person name="Albert R."/>
            <person name="Binder M."/>
            <person name="Bloem J."/>
            <person name="Labutti K."/>
            <person name="Salamov A."/>
            <person name="Andreopoulos B."/>
            <person name="Baker S."/>
            <person name="Barry K."/>
            <person name="Bills G."/>
            <person name="Bluhm B."/>
            <person name="Cannon C."/>
            <person name="Castanera R."/>
            <person name="Culley D."/>
            <person name="Daum C."/>
            <person name="Ezra D."/>
            <person name="Gonzalez J."/>
            <person name="Henrissat B."/>
            <person name="Kuo A."/>
            <person name="Liang C."/>
            <person name="Lipzen A."/>
            <person name="Lutzoni F."/>
            <person name="Magnuson J."/>
            <person name="Mondo S."/>
            <person name="Nolan M."/>
            <person name="Ohm R."/>
            <person name="Pangilinan J."/>
            <person name="Park H.-J."/>
            <person name="Ramirez L."/>
            <person name="Alfaro M."/>
            <person name="Sun H."/>
            <person name="Tritt A."/>
            <person name="Yoshinaga Y."/>
            <person name="Zwiers L.-H."/>
            <person name="Turgeon B."/>
            <person name="Goodwin S."/>
            <person name="Spatafora J."/>
            <person name="Crous P."/>
            <person name="Grigoriev I."/>
        </authorList>
    </citation>
    <scope>NUCLEOTIDE SEQUENCE</scope>
    <source>
        <strain evidence="2">CBS 690.94</strain>
    </source>
</reference>
<dbReference type="InterPro" id="IPR021514">
    <property type="entry name" value="DUF3176"/>
</dbReference>
<evidence type="ECO:0000313" key="3">
    <source>
        <dbReference type="Proteomes" id="UP000799764"/>
    </source>
</evidence>
<feature type="transmembrane region" description="Helical" evidence="1">
    <location>
        <begin position="31"/>
        <end position="50"/>
    </location>
</feature>
<sequence>KKKLDIPQRIERKFARLNASENPLRRWSLELACWTVSAVCMGSTIGILAYMKDQPLSRCPSGLTAITVLAKIAAATLIIPTSEAIGQLKWNWFQGPASKEMIDLDIFDKASRGGPWGSMMLLLRTKGKSLAAVGAILTILMLAIDTFFQQVVELPEVWVLQGKAFVPVVTQLKRESPRAWMAGVENLQDDLSLRVLLDKFFVGNGSRPMPAGEGFQAEIPVSCSTGNCAWPMYHTLGVCSACTDVSPLISYACLSSKMDWVRNISRDPTGSMYPLGTMCGYFINATSDSPVMMTGYTTGPNATYAGQALVARGLPLVDSVTRTTLFGGTIHFGHIRNPIEDFIIAGVEDIESAYANSTPFAQECVLSWCVKAIKSTYSLGTYKEELVENFLNSTAGPHPWLTTLAEDSDDGPVYEYFYAENVTIRVPSEPEEVSYGLDNATMLLTTATFDNVLPFFSTVNNSSDVVSTRLRYWRAGDTEMRPDINPWVPSNNVTQHIERLATAVTNLMRSSSGTESASGDGYAKEVHVQVQWAWLTFPLLLLVLSLLFLVLTIRRTSIAGGDAGLWKNSTLPILIYSLPKDAQQLLISGGALDKPQAKNTRIKFATNTGWRVSGYSSAPVTPVTTR</sequence>
<dbReference type="PANTHER" id="PTHR35394:SF5">
    <property type="entry name" value="DUF3176 DOMAIN-CONTAINING PROTEIN"/>
    <property type="match status" value="1"/>
</dbReference>
<dbReference type="AlphaFoldDB" id="A0A9P4PUD7"/>
<feature type="non-terminal residue" evidence="2">
    <location>
        <position position="626"/>
    </location>
</feature>
<keyword evidence="1" id="KW-1133">Transmembrane helix</keyword>
<proteinExistence type="predicted"/>
<feature type="transmembrane region" description="Helical" evidence="1">
    <location>
        <begin position="62"/>
        <end position="79"/>
    </location>
</feature>
<evidence type="ECO:0000313" key="2">
    <source>
        <dbReference type="EMBL" id="KAF2449114.1"/>
    </source>
</evidence>